<evidence type="ECO:0000313" key="1">
    <source>
        <dbReference type="EMBL" id="TNV79411.1"/>
    </source>
</evidence>
<dbReference type="AlphaFoldDB" id="A0A8J8NQ08"/>
<organism evidence="1 2">
    <name type="scientific">Halteria grandinella</name>
    <dbReference type="NCBI Taxonomy" id="5974"/>
    <lineage>
        <taxon>Eukaryota</taxon>
        <taxon>Sar</taxon>
        <taxon>Alveolata</taxon>
        <taxon>Ciliophora</taxon>
        <taxon>Intramacronucleata</taxon>
        <taxon>Spirotrichea</taxon>
        <taxon>Stichotrichia</taxon>
        <taxon>Sporadotrichida</taxon>
        <taxon>Halteriidae</taxon>
        <taxon>Halteria</taxon>
    </lineage>
</organism>
<name>A0A8J8NQ08_HALGN</name>
<accession>A0A8J8NQ08</accession>
<dbReference type="Proteomes" id="UP000785679">
    <property type="component" value="Unassembled WGS sequence"/>
</dbReference>
<keyword evidence="2" id="KW-1185">Reference proteome</keyword>
<sequence>MRVVGLALFLRSFTGCISCGIGVFSRGLMFSFSSMRNLWRPETSCLETVACDQRGMLQMMDCQRSVSGVDAIALFFKMSENFKFK</sequence>
<proteinExistence type="predicted"/>
<dbReference type="EMBL" id="RRYP01008942">
    <property type="protein sequence ID" value="TNV79411.1"/>
    <property type="molecule type" value="Genomic_DNA"/>
</dbReference>
<protein>
    <submittedName>
        <fullName evidence="1">Uncharacterized protein</fullName>
    </submittedName>
</protein>
<reference evidence="1" key="1">
    <citation type="submission" date="2019-06" db="EMBL/GenBank/DDBJ databases">
        <authorList>
            <person name="Zheng W."/>
        </authorList>
    </citation>
    <scope>NUCLEOTIDE SEQUENCE</scope>
    <source>
        <strain evidence="1">QDHG01</strain>
    </source>
</reference>
<gene>
    <name evidence="1" type="ORF">FGO68_gene10509</name>
</gene>
<evidence type="ECO:0000313" key="2">
    <source>
        <dbReference type="Proteomes" id="UP000785679"/>
    </source>
</evidence>
<comment type="caution">
    <text evidence="1">The sequence shown here is derived from an EMBL/GenBank/DDBJ whole genome shotgun (WGS) entry which is preliminary data.</text>
</comment>